<feature type="compositionally biased region" description="Polar residues" evidence="4">
    <location>
        <begin position="1939"/>
        <end position="1953"/>
    </location>
</feature>
<feature type="region of interest" description="Disordered" evidence="4">
    <location>
        <begin position="1272"/>
        <end position="1294"/>
    </location>
</feature>
<feature type="domain" description="F-box" evidence="5">
    <location>
        <begin position="2299"/>
        <end position="2335"/>
    </location>
</feature>
<feature type="region of interest" description="Disordered" evidence="4">
    <location>
        <begin position="1309"/>
        <end position="1345"/>
    </location>
</feature>
<feature type="region of interest" description="Disordered" evidence="4">
    <location>
        <begin position="1652"/>
        <end position="2167"/>
    </location>
</feature>
<dbReference type="Gene3D" id="3.80.10.10">
    <property type="entry name" value="Ribonuclease Inhibitor"/>
    <property type="match status" value="1"/>
</dbReference>
<feature type="coiled-coil region" evidence="3">
    <location>
        <begin position="209"/>
        <end position="353"/>
    </location>
</feature>
<dbReference type="PANTHER" id="PTHR15739:SF5">
    <property type="entry name" value="LD23158P"/>
    <property type="match status" value="1"/>
</dbReference>
<feature type="compositionally biased region" description="Basic and acidic residues" evidence="4">
    <location>
        <begin position="2154"/>
        <end position="2167"/>
    </location>
</feature>
<name>A0A210QRN0_MIZYE</name>
<feature type="compositionally biased region" description="Basic and acidic residues" evidence="4">
    <location>
        <begin position="1760"/>
        <end position="1772"/>
    </location>
</feature>
<feature type="compositionally biased region" description="Basic and acidic residues" evidence="4">
    <location>
        <begin position="1438"/>
        <end position="1458"/>
    </location>
</feature>
<feature type="coiled-coil region" evidence="3">
    <location>
        <begin position="411"/>
        <end position="562"/>
    </location>
</feature>
<keyword evidence="8" id="KW-1185">Reference proteome</keyword>
<feature type="region of interest" description="Disordered" evidence="4">
    <location>
        <begin position="1385"/>
        <end position="1505"/>
    </location>
</feature>
<feature type="region of interest" description="Disordered" evidence="4">
    <location>
        <begin position="576"/>
        <end position="652"/>
    </location>
</feature>
<evidence type="ECO:0000313" key="8">
    <source>
        <dbReference type="Proteomes" id="UP000242188"/>
    </source>
</evidence>
<organism evidence="7 8">
    <name type="scientific">Mizuhopecten yessoensis</name>
    <name type="common">Japanese scallop</name>
    <name type="synonym">Patinopecten yessoensis</name>
    <dbReference type="NCBI Taxonomy" id="6573"/>
    <lineage>
        <taxon>Eukaryota</taxon>
        <taxon>Metazoa</taxon>
        <taxon>Spiralia</taxon>
        <taxon>Lophotrochozoa</taxon>
        <taxon>Mollusca</taxon>
        <taxon>Bivalvia</taxon>
        <taxon>Autobranchia</taxon>
        <taxon>Pteriomorphia</taxon>
        <taxon>Pectinida</taxon>
        <taxon>Pectinoidea</taxon>
        <taxon>Pectinidae</taxon>
        <taxon>Mizuhopecten</taxon>
    </lineage>
</organism>
<dbReference type="PANTHER" id="PTHR15739">
    <property type="entry name" value="ZINC FINGER PROTEIN"/>
    <property type="match status" value="1"/>
</dbReference>
<dbReference type="SUPFAM" id="SSF81383">
    <property type="entry name" value="F-box domain"/>
    <property type="match status" value="1"/>
</dbReference>
<dbReference type="InterPro" id="IPR052283">
    <property type="entry name" value="GenomicStab_NeuMorph_Reg"/>
</dbReference>
<dbReference type="InterPro" id="IPR001810">
    <property type="entry name" value="F-box_dom"/>
</dbReference>
<evidence type="ECO:0000259" key="5">
    <source>
        <dbReference type="Pfam" id="PF12937"/>
    </source>
</evidence>
<evidence type="ECO:0000259" key="6">
    <source>
        <dbReference type="Pfam" id="PF23165"/>
    </source>
</evidence>
<feature type="compositionally biased region" description="Basic and acidic residues" evidence="4">
    <location>
        <begin position="1834"/>
        <end position="1851"/>
    </location>
</feature>
<feature type="compositionally biased region" description="Basic and acidic residues" evidence="4">
    <location>
        <begin position="1798"/>
        <end position="1827"/>
    </location>
</feature>
<keyword evidence="2 3" id="KW-0175">Coiled coil</keyword>
<protein>
    <submittedName>
        <fullName evidence="7">F-box only protein 41</fullName>
    </submittedName>
</protein>
<feature type="compositionally biased region" description="Basic and acidic residues" evidence="4">
    <location>
        <begin position="1985"/>
        <end position="2004"/>
    </location>
</feature>
<evidence type="ECO:0000313" key="7">
    <source>
        <dbReference type="EMBL" id="OWF51407.1"/>
    </source>
</evidence>
<evidence type="ECO:0000256" key="1">
    <source>
        <dbReference type="ARBA" id="ARBA00022553"/>
    </source>
</evidence>
<dbReference type="SUPFAM" id="SSF52047">
    <property type="entry name" value="RNI-like"/>
    <property type="match status" value="1"/>
</dbReference>
<dbReference type="Pfam" id="PF12937">
    <property type="entry name" value="F-box-like"/>
    <property type="match status" value="1"/>
</dbReference>
<dbReference type="Proteomes" id="UP000242188">
    <property type="component" value="Unassembled WGS sequence"/>
</dbReference>
<feature type="compositionally biased region" description="Low complexity" evidence="4">
    <location>
        <begin position="2058"/>
        <end position="2071"/>
    </location>
</feature>
<feature type="compositionally biased region" description="Basic and acidic residues" evidence="4">
    <location>
        <begin position="620"/>
        <end position="631"/>
    </location>
</feature>
<dbReference type="EMBL" id="NEDP02002268">
    <property type="protein sequence ID" value="OWF51407.1"/>
    <property type="molecule type" value="Genomic_DNA"/>
</dbReference>
<reference evidence="7 8" key="1">
    <citation type="journal article" date="2017" name="Nat. Ecol. Evol.">
        <title>Scallop genome provides insights into evolution of bilaterian karyotype and development.</title>
        <authorList>
            <person name="Wang S."/>
            <person name="Zhang J."/>
            <person name="Jiao W."/>
            <person name="Li J."/>
            <person name="Xun X."/>
            <person name="Sun Y."/>
            <person name="Guo X."/>
            <person name="Huan P."/>
            <person name="Dong B."/>
            <person name="Zhang L."/>
            <person name="Hu X."/>
            <person name="Sun X."/>
            <person name="Wang J."/>
            <person name="Zhao C."/>
            <person name="Wang Y."/>
            <person name="Wang D."/>
            <person name="Huang X."/>
            <person name="Wang R."/>
            <person name="Lv J."/>
            <person name="Li Y."/>
            <person name="Zhang Z."/>
            <person name="Liu B."/>
            <person name="Lu W."/>
            <person name="Hui Y."/>
            <person name="Liang J."/>
            <person name="Zhou Z."/>
            <person name="Hou R."/>
            <person name="Li X."/>
            <person name="Liu Y."/>
            <person name="Li H."/>
            <person name="Ning X."/>
            <person name="Lin Y."/>
            <person name="Zhao L."/>
            <person name="Xing Q."/>
            <person name="Dou J."/>
            <person name="Li Y."/>
            <person name="Mao J."/>
            <person name="Guo H."/>
            <person name="Dou H."/>
            <person name="Li T."/>
            <person name="Mu C."/>
            <person name="Jiang W."/>
            <person name="Fu Q."/>
            <person name="Fu X."/>
            <person name="Miao Y."/>
            <person name="Liu J."/>
            <person name="Yu Q."/>
            <person name="Li R."/>
            <person name="Liao H."/>
            <person name="Li X."/>
            <person name="Kong Y."/>
            <person name="Jiang Z."/>
            <person name="Chourrout D."/>
            <person name="Li R."/>
            <person name="Bao Z."/>
        </authorList>
    </citation>
    <scope>NUCLEOTIDE SEQUENCE [LARGE SCALE GENOMIC DNA]</scope>
    <source>
        <strain evidence="7 8">PY_sf001</strain>
    </source>
</reference>
<sequence>MESKQRHDSLASSVSTSETDLLSDMIPYRCPKCGNQRKFAALRNLKHHLDEEHSFKMGCVKPRSRNKVFNHRMVTEKPKVTTGKYIKTKYGGTFSPRSSDSDENYGSMLKYYEDEAKILERKVKMAKETEIKNKLNRNIMPNSKKHHPPDISSARGDNLKESFANVNNQLLRSRHKEWKASEARYQTEDVIQGVEKAAENRCLDQQVVIRDLVNDLRQKEGQLNRANTDLDKVRREREALMLEVEDLFSEANTGNTVLREELGRREHMLGDMNRQLDTLRARARHDLDRKEDELVAAESRVEGLEKEREHLVQGTNALLEKADKDRAALQHTVQTKERQLRHVNKDLEKLKMEQGDLVQESIHLYEKANEGTAKLKHLVQAKDNQLQEAYHELEGMNKVHEKLIWQSKALTEQADSNNQTLTEMLQSKEEELESAKQNLSKLKESNMAAFHVVLADKEAELAQARNELTKVKAEKDTILESVNDLTQKASNQGNTMAGLQNLVQEKEQKLQEKERDIDSLKRFLSSAAEKEVVARSKLEKFISGLINRADKAESELHKLKTRSVSEVDLSRSHTLGDVSDAMESDLDGQWSSQQSRKVRARSQDSRLKSADYSKLSSRPDSTDRHTLDVTQERPGPNAVSIDTSKPRSGENVKPWQKILRKNCLSDTNSTDDSELESLNSELEVNLSVVSDRHQNFHSRQHDNLHAKKRHLKKTASLDKALLSQEQNTEVDQSNHLSHLTRPIKHRDDNNIRSSVTVDHSGSQDGSVPNKFETMAAKRNHGVFHFGQTNNDSGVSHNPLGVSFPRHGNQNLSHNVLHSNKPTKTNTRILNQFPPQTQLNQTIPFSEYATSQTINAKPQHITRSTLVTNVPDQTTIAMVHPPPQQMVPGRVSTRRNFAPRTKSESDLKQTINAERSHQLNQQLMDSYLTEQPLDSNFQEYHQHYPEQSFPQTVPQTRNVSVPQNRHRDIPSYNTDVSSSQRFQIRPFQLAKGQEYQEADVSYSQRYPIGPFTQVKGQGHLETDVSSSQRNPIGPFTQVKDQNCLETDISSSQRFPLAPISREKIVLPRSILSPERRELINNNVPLENLSNRPSEDIRHSSDIQVKQGHLVRPNSMHGTQSNVTGPNEFQPGQGHSVGRDRVQLGQSHYVRTDGAQQTQGHLAISNTVQQSQSKLVNNECPIMGQPNGYKGRQQDARVMYIPVDSKTGRPVYLTGQPNAPLYGTPGIPQTPGVPTNYEDGAIGIPSQGDQAKRGGMTVNPQLAHSSYATRDIAPSTRHQDQSQNFVTSQPSPVNRVDAGSDYPVLTTEHKFIPTHQTARKEPSDKLGVSKSSSSSVVDGNGDHENSLSDVMSLVDYEDDMDEPDDVESATFEQFMDENGILWESSDTFKDHLTPDSLNQRKSGTTRKIDRDSQVARESEVARPHFQRVSLSGRLNSSQRDQARRSKSAEPIPYDRQECGVRNRSMSPRVRFSDQQQYWPFSEDNTSHRSSSQRSKFQRTGKNHTQRSLCSQSEEEVLERSFCSVIEDRPNFEELWLKDVSVGTDTPSIENYVPLPTRSTKLALRQKMDEQPILPEKQTTGGSSPCFVKKKDQSCQPLKESSTQTWLLDCPLSLDDLGSVSQRSSFVRPNRASKSDSISCDSMARVIPPVKRLEGKEADNDTIAGNSHTTSASTNRAAQMSPCHAIGQRSEVQSENISSHDTRFEGEDLIIDRNVDSTFNNEGKGFPSKTKYEEKNKTYQSQDSRCGGNRDDRPSNLLYIDAGGRDQSLDSRDINGHSPNSKCRRDDRIDQSPDSGYRYDQSQELRHRNDQSPELRHRNDRSPDTRHRYDQSPNSRYRNDRSPELRHRSDRPPDTRYIYDQSPESRYRNDQSPDTRYRYDQSSESKYRNDQSPHSKYSREDRTDQSLDSINRHGQSPKSKCIRGGRNDQSKHSRYTEDRTDQFPNSKYRNDQSPNSKYRKDEDSQFRDSRYNNDHHPVKHDRYRKDGKRYDHSQTLEYKTTGRKDYSDECDDSQDDWTDHDNKNSIQRVHKRGGYYSNTNDEDDDIDLTGRARKKDRSYNRKSPSRNSRSSSSESDSHDSGHRRRSEKFRHKKRSDKSSSLERQSSIKEASQCPHQDDLSASIGNSESLNPELKPIAPTDYDQQNTSKVSPIASPDDGVKINSEDSKDLDVSIQNQNKVISEMSELNANDSSERETKSPACNTAQILENSPDGVQHESKIDATDILLVAGIGGQQHQPTEDTEAEQMAHRKDDHVVMDTDDQYSLYSIGSSSLSRTSSQESLLESLPKSRREAVRQRRTSLYLVFRYLDTKSLGRVAGVCREWKKVSRQSALWKRVHLTHTRFTSKALQTLARWCTQLESLHLEDIYTRKQLELESDEDFAQAVRASLEGGLECLLQVSESSLKSIIIINCPHILTDKCMWLASCYSRMLQNVCYHSNTHILGADVLWALGAGCGLIRSLDIAPLYPCVSTEKFTNKCLQIISQFLPELDRLCIGGQQLDVNGFVLIAKSCQRLYCLSLHGCVDIEQDVAVAMCRKGLKNLRSLDFNHTPVTDKALLHFYSSCKHLKSIHVSFCTEDVSKDPELKDTTENFNKRIKALEKLKKKGGLWNILKLDVQRVND</sequence>
<feature type="compositionally biased region" description="Low complexity" evidence="4">
    <location>
        <begin position="1323"/>
        <end position="1337"/>
    </location>
</feature>
<dbReference type="OrthoDB" id="271433at2759"/>
<comment type="caution">
    <text evidence="7">The sequence shown here is derived from an EMBL/GenBank/DDBJ whole genome shotgun (WGS) entry which is preliminary data.</text>
</comment>
<dbReference type="CDD" id="cd22109">
    <property type="entry name" value="F-box_FBXO41"/>
    <property type="match status" value="1"/>
</dbReference>
<feature type="compositionally biased region" description="Basic and acidic residues" evidence="4">
    <location>
        <begin position="1922"/>
        <end position="1938"/>
    </location>
</feature>
<feature type="compositionally biased region" description="Polar residues" evidence="4">
    <location>
        <begin position="1426"/>
        <end position="1437"/>
    </location>
</feature>
<evidence type="ECO:0000256" key="4">
    <source>
        <dbReference type="SAM" id="MobiDB-lite"/>
    </source>
</evidence>
<proteinExistence type="predicted"/>
<feature type="domain" description="FBX41/ZN365 C2H2-type zinc finger" evidence="6">
    <location>
        <begin position="26"/>
        <end position="55"/>
    </location>
</feature>
<dbReference type="InterPro" id="IPR036047">
    <property type="entry name" value="F-box-like_dom_sf"/>
</dbReference>
<dbReference type="STRING" id="6573.A0A210QRN0"/>
<feature type="compositionally biased region" description="Basic residues" evidence="4">
    <location>
        <begin position="2078"/>
        <end position="2092"/>
    </location>
</feature>
<feature type="compositionally biased region" description="Polar residues" evidence="4">
    <location>
        <begin position="724"/>
        <end position="737"/>
    </location>
</feature>
<feature type="compositionally biased region" description="Basic and acidic residues" evidence="4">
    <location>
        <begin position="1860"/>
        <end position="1902"/>
    </location>
</feature>
<feature type="compositionally biased region" description="Basic and acidic residues" evidence="4">
    <location>
        <begin position="1695"/>
        <end position="1712"/>
    </location>
</feature>
<feature type="compositionally biased region" description="Polar residues" evidence="4">
    <location>
        <begin position="1116"/>
        <end position="1125"/>
    </location>
</feature>
<feature type="compositionally biased region" description="Polar residues" evidence="4">
    <location>
        <begin position="1903"/>
        <end position="1915"/>
    </location>
</feature>
<feature type="compositionally biased region" description="Basic and acidic residues" evidence="4">
    <location>
        <begin position="1955"/>
        <end position="1973"/>
    </location>
</feature>
<feature type="compositionally biased region" description="Polar residues" evidence="4">
    <location>
        <begin position="1660"/>
        <end position="1675"/>
    </location>
</feature>
<feature type="region of interest" description="Disordered" evidence="4">
    <location>
        <begin position="724"/>
        <end position="766"/>
    </location>
</feature>
<feature type="compositionally biased region" description="Basic and acidic residues" evidence="4">
    <location>
        <begin position="601"/>
        <end position="611"/>
    </location>
</feature>
<feature type="region of interest" description="Disordered" evidence="4">
    <location>
        <begin position="1116"/>
        <end position="1137"/>
    </location>
</feature>
<feature type="compositionally biased region" description="Polar residues" evidence="4">
    <location>
        <begin position="1279"/>
        <end position="1290"/>
    </location>
</feature>
<feature type="compositionally biased region" description="Basic residues" evidence="4">
    <location>
        <begin position="1493"/>
        <end position="1502"/>
    </location>
</feature>
<evidence type="ECO:0000256" key="3">
    <source>
        <dbReference type="SAM" id="Coils"/>
    </source>
</evidence>
<feature type="compositionally biased region" description="Basic and acidic residues" evidence="4">
    <location>
        <begin position="1404"/>
        <end position="1420"/>
    </location>
</feature>
<evidence type="ECO:0000256" key="2">
    <source>
        <dbReference type="ARBA" id="ARBA00023054"/>
    </source>
</evidence>
<feature type="compositionally biased region" description="Polar residues" evidence="4">
    <location>
        <begin position="751"/>
        <end position="766"/>
    </location>
</feature>
<dbReference type="InterPro" id="IPR032675">
    <property type="entry name" value="LRR_dom_sf"/>
</dbReference>
<gene>
    <name evidence="7" type="ORF">KP79_PYT16904</name>
</gene>
<feature type="compositionally biased region" description="Basic residues" evidence="4">
    <location>
        <begin position="1974"/>
        <end position="1984"/>
    </location>
</feature>
<keyword evidence="1" id="KW-0597">Phosphoprotein</keyword>
<accession>A0A210QRN0</accession>
<dbReference type="Pfam" id="PF23165">
    <property type="entry name" value="zf-C2H2_FBX41"/>
    <property type="match status" value="1"/>
</dbReference>
<dbReference type="InterPro" id="IPR057038">
    <property type="entry name" value="FBX41/ZN365_Znf-C2H2"/>
</dbReference>